<feature type="region of interest" description="Disordered" evidence="11">
    <location>
        <begin position="583"/>
        <end position="624"/>
    </location>
</feature>
<sequence length="1089" mass="105593">MAEIVGLVAVSHSRPLARAAVGLAREMAQDAPVRIAVAAGLDDAGPAGEVGLGTDAVAIAEAIGEVSGPAGVVVLMDLGSAVLSAELALDLLDPDVAERVTLSPAPLVEGLVAAVVAAAGGAPRAEVAAEAAAGLIAKTEHLGAPVAAGPPPAASPSAPEGSGSRPAPGDAGSPPAAEGAGLSAPGDVGSPLVSGGAGPPSVSEGAGLLVSGDVGSPLVSGGAGPSSVPGGAGHGSAPEGAGPGPVSGGADAPSTVGGLRGSFVVTDPQGLHARPAAALIGAVRGTGVPVTLRNLTTGAGPVPAESLSRVATLEALSGHEVEVGVPAGAEDALRRVLSAAHEIFGAPPGPRWAPPESALPPAAGSPAVGLPVAGTPAVGSSAAGSPAAGSPAGVSPAAGPSAAVPSSAEPSAAEPFAAGMPAAVPAGQGPSESGETVALLAGAGALAASPGIVIGVVRQRALRPAAGDPVAAARSPEHEQQRLEGALAAVAAEITTVRERVAAELGAAEAGIFDAHLLLLDDPELRTAASARITSGADAGTAWAEAIGAAEATWSALANPYLRARAADLAALRDQVMAALTSAATTRPAPTAATPAPTTPGEVVRPEVASSAATPAPTTPGEVVRADVATAATTAGFDSTGEVAPADDSAASDAAPADAASGMGLVSSAGRDASADASVVLIVEDLTPVEAVAVDPARIAGVVLAHGSPTAHSVLLLRARGIPAVVAAGDTVLAVPDGTPVALDGDTGELVLDPAPDVRERLERTRADAVRTASAAAAQAHRPARTRDGVQIEVGANLGGLADATAAAAAGADLAGLVRTEFLFLDRDAAPDVDEQVTAYRALADALGGRRLTLRTLDVGGDKPLPYAPVPPGDNPFLGVRGLRFSLLRPDLFAAQLTAIVRVAHETPVSVLFPMVSTVDELRAAREALDDAVRGIGRGIPAGLRVGAMIEVPAAALKASALAPLVDVFSIGTNDLTQYTLAAARGDGGVASLGDPWDPAVLRLVDVVCRAAGERVTVSVCGEFASAPGAASVLVGLGARELSVVPAQVPGVKQAVRETSVADAATLVADLLTRPGAAEARAAATVRSM</sequence>
<evidence type="ECO:0000256" key="1">
    <source>
        <dbReference type="ARBA" id="ARBA00001946"/>
    </source>
</evidence>
<dbReference type="PROSITE" id="PS00742">
    <property type="entry name" value="PEP_ENZYMES_2"/>
    <property type="match status" value="1"/>
</dbReference>
<dbReference type="InterPro" id="IPR008279">
    <property type="entry name" value="PEP-util_enz_mobile_dom"/>
</dbReference>
<evidence type="ECO:0000259" key="12">
    <source>
        <dbReference type="PROSITE" id="PS51096"/>
    </source>
</evidence>
<dbReference type="Gene3D" id="3.50.30.10">
    <property type="entry name" value="Phosphohistidine domain"/>
    <property type="match status" value="2"/>
</dbReference>
<dbReference type="GO" id="GO:0016020">
    <property type="term" value="C:membrane"/>
    <property type="evidence" value="ECO:0007669"/>
    <property type="project" value="InterPro"/>
</dbReference>
<dbReference type="PRINTS" id="PR01736">
    <property type="entry name" value="PHPHTRNFRASE"/>
</dbReference>
<dbReference type="GO" id="GO:0016301">
    <property type="term" value="F:kinase activity"/>
    <property type="evidence" value="ECO:0007669"/>
    <property type="project" value="UniProtKB-KW"/>
</dbReference>
<dbReference type="InterPro" id="IPR036637">
    <property type="entry name" value="Phosphohistidine_dom_sf"/>
</dbReference>
<evidence type="ECO:0000256" key="7">
    <source>
        <dbReference type="ARBA" id="ARBA00022723"/>
    </source>
</evidence>
<dbReference type="InterPro" id="IPR000032">
    <property type="entry name" value="HPr-like"/>
</dbReference>
<feature type="compositionally biased region" description="Low complexity" evidence="11">
    <location>
        <begin position="214"/>
        <end position="229"/>
    </location>
</feature>
<dbReference type="InterPro" id="IPR001020">
    <property type="entry name" value="PTS_HPr_His_P_site"/>
</dbReference>
<dbReference type="InterPro" id="IPR000121">
    <property type="entry name" value="PEP_util_C"/>
</dbReference>
<dbReference type="Proteomes" id="UP000184440">
    <property type="component" value="Unassembled WGS sequence"/>
</dbReference>
<evidence type="ECO:0000313" key="15">
    <source>
        <dbReference type="Proteomes" id="UP000184440"/>
    </source>
</evidence>
<evidence type="ECO:0000313" key="14">
    <source>
        <dbReference type="EMBL" id="SHN45809.1"/>
    </source>
</evidence>
<dbReference type="SUPFAM" id="SSF55594">
    <property type="entry name" value="HPr-like"/>
    <property type="match status" value="1"/>
</dbReference>
<evidence type="ECO:0000256" key="4">
    <source>
        <dbReference type="ARBA" id="ARBA00016544"/>
    </source>
</evidence>
<dbReference type="PANTHER" id="PTHR46244:SF3">
    <property type="entry name" value="PHOSPHOENOLPYRUVATE-PROTEIN PHOSPHOTRANSFERASE"/>
    <property type="match status" value="1"/>
</dbReference>
<feature type="compositionally biased region" description="Low complexity" evidence="11">
    <location>
        <begin position="155"/>
        <end position="186"/>
    </location>
</feature>
<dbReference type="InterPro" id="IPR040442">
    <property type="entry name" value="Pyrv_kinase-like_dom_sf"/>
</dbReference>
<dbReference type="Gene3D" id="1.10.274.10">
    <property type="entry name" value="PtsI, HPr-binding domain"/>
    <property type="match status" value="1"/>
</dbReference>
<dbReference type="Pfam" id="PF05524">
    <property type="entry name" value="PEP-utilisers_N"/>
    <property type="match status" value="1"/>
</dbReference>
<keyword evidence="7" id="KW-0479">Metal-binding</keyword>
<protein>
    <recommendedName>
        <fullName evidence="5">Phosphocarrier protein HPr</fullName>
    </recommendedName>
    <alternativeName>
        <fullName evidence="4">Phosphoenolpyruvate-protein phosphotransferase</fullName>
    </alternativeName>
    <alternativeName>
        <fullName evidence="10">Phosphotransferase system, enzyme I</fullName>
    </alternativeName>
</protein>
<name>A0A1M7RI24_9ACTN</name>
<feature type="domain" description="PTS EIIA type-4" evidence="12">
    <location>
        <begin position="4"/>
        <end position="144"/>
    </location>
</feature>
<dbReference type="Pfam" id="PF02896">
    <property type="entry name" value="PEP-utilizers_C"/>
    <property type="match status" value="1"/>
</dbReference>
<dbReference type="Gene3D" id="3.20.20.60">
    <property type="entry name" value="Phosphoenolpyruvate-binding domains"/>
    <property type="match status" value="1"/>
</dbReference>
<dbReference type="InterPro" id="IPR023151">
    <property type="entry name" value="PEP_util_CS"/>
</dbReference>
<accession>A0A1M7RI24</accession>
<dbReference type="Pfam" id="PF03610">
    <property type="entry name" value="EIIA-man"/>
    <property type="match status" value="1"/>
</dbReference>
<dbReference type="SUPFAM" id="SSF52009">
    <property type="entry name" value="Phosphohistidine domain"/>
    <property type="match status" value="1"/>
</dbReference>
<dbReference type="Pfam" id="PF00391">
    <property type="entry name" value="PEP-utilizers"/>
    <property type="match status" value="1"/>
</dbReference>
<dbReference type="STRING" id="134849.SAMN05443668_1132"/>
<dbReference type="OrthoDB" id="9765468at2"/>
<dbReference type="Pfam" id="PF00381">
    <property type="entry name" value="PTS-HPr"/>
    <property type="match status" value="1"/>
</dbReference>
<feature type="region of interest" description="Disordered" evidence="11">
    <location>
        <begin position="377"/>
        <end position="412"/>
    </location>
</feature>
<evidence type="ECO:0000256" key="2">
    <source>
        <dbReference type="ARBA" id="ARBA00003681"/>
    </source>
</evidence>
<evidence type="ECO:0000256" key="6">
    <source>
        <dbReference type="ARBA" id="ARBA00022679"/>
    </source>
</evidence>
<keyword evidence="8" id="KW-0418">Kinase</keyword>
<evidence type="ECO:0000256" key="9">
    <source>
        <dbReference type="ARBA" id="ARBA00022842"/>
    </source>
</evidence>
<dbReference type="EMBL" id="FRCS01000013">
    <property type="protein sequence ID" value="SHN45809.1"/>
    <property type="molecule type" value="Genomic_DNA"/>
</dbReference>
<feature type="compositionally biased region" description="Low complexity" evidence="11">
    <location>
        <begin position="583"/>
        <end position="600"/>
    </location>
</feature>
<dbReference type="PANTHER" id="PTHR46244">
    <property type="entry name" value="PHOSPHOENOLPYRUVATE-PROTEIN PHOSPHOTRANSFERASE"/>
    <property type="match status" value="1"/>
</dbReference>
<feature type="domain" description="HPr" evidence="13">
    <location>
        <begin position="258"/>
        <end position="347"/>
    </location>
</feature>
<keyword evidence="9" id="KW-0460">Magnesium</keyword>
<evidence type="ECO:0000259" key="13">
    <source>
        <dbReference type="PROSITE" id="PS51350"/>
    </source>
</evidence>
<evidence type="ECO:0000256" key="5">
    <source>
        <dbReference type="ARBA" id="ARBA00020422"/>
    </source>
</evidence>
<comment type="function">
    <text evidence="2">General (non sugar-specific) component of the phosphoenolpyruvate-dependent sugar phosphotransferase system (sugar PTS). This major carbohydrate active-transport system catalyzes the phosphorylation of incoming sugar substrates concomitantly with their translocation across the cell membrane. The phosphoryl group from phosphoenolpyruvate (PEP) is transferred to the phosphoryl carrier protein HPr by enzyme I. Phospho-HPr then transfers it to the PTS EIIA domain.</text>
</comment>
<comment type="cofactor">
    <cofactor evidence="1">
        <name>Mg(2+)</name>
        <dbReference type="ChEBI" id="CHEBI:18420"/>
    </cofactor>
</comment>
<dbReference type="PROSITE" id="PS51350">
    <property type="entry name" value="PTS_HPR_DOM"/>
    <property type="match status" value="1"/>
</dbReference>
<dbReference type="InterPro" id="IPR015813">
    <property type="entry name" value="Pyrv/PenolPyrv_kinase-like_dom"/>
</dbReference>
<feature type="region of interest" description="Disordered" evidence="11">
    <location>
        <begin position="144"/>
        <end position="254"/>
    </location>
</feature>
<evidence type="ECO:0000256" key="10">
    <source>
        <dbReference type="ARBA" id="ARBA00033235"/>
    </source>
</evidence>
<keyword evidence="15" id="KW-1185">Reference proteome</keyword>
<organism evidence="14 15">
    <name type="scientific">Cryptosporangium aurantiacum</name>
    <dbReference type="NCBI Taxonomy" id="134849"/>
    <lineage>
        <taxon>Bacteria</taxon>
        <taxon>Bacillati</taxon>
        <taxon>Actinomycetota</taxon>
        <taxon>Actinomycetes</taxon>
        <taxon>Cryptosporangiales</taxon>
        <taxon>Cryptosporangiaceae</taxon>
        <taxon>Cryptosporangium</taxon>
    </lineage>
</organism>
<dbReference type="GO" id="GO:0046872">
    <property type="term" value="F:metal ion binding"/>
    <property type="evidence" value="ECO:0007669"/>
    <property type="project" value="UniProtKB-KW"/>
</dbReference>
<dbReference type="InterPro" id="IPR036662">
    <property type="entry name" value="PTS_EIIA_man-typ_sf"/>
</dbReference>
<evidence type="ECO:0000256" key="8">
    <source>
        <dbReference type="ARBA" id="ARBA00022777"/>
    </source>
</evidence>
<gene>
    <name evidence="14" type="ORF">SAMN05443668_1132</name>
</gene>
<evidence type="ECO:0000256" key="3">
    <source>
        <dbReference type="ARBA" id="ARBA00007837"/>
    </source>
</evidence>
<keyword evidence="6" id="KW-0808">Transferase</keyword>
<dbReference type="Gene3D" id="3.40.50.510">
    <property type="entry name" value="Phosphotransferase system, mannose-type IIA component"/>
    <property type="match status" value="1"/>
</dbReference>
<dbReference type="InterPro" id="IPR035895">
    <property type="entry name" value="HPr-like_sf"/>
</dbReference>
<dbReference type="InterPro" id="IPR036618">
    <property type="entry name" value="PtsI_HPr-bd_sf"/>
</dbReference>
<proteinExistence type="inferred from homology"/>
<dbReference type="RefSeq" id="WP_073262552.1">
    <property type="nucleotide sequence ID" value="NZ_FRCS01000013.1"/>
</dbReference>
<dbReference type="SUPFAM" id="SSF53062">
    <property type="entry name" value="PTS system fructose IIA component-like"/>
    <property type="match status" value="1"/>
</dbReference>
<dbReference type="InterPro" id="IPR004701">
    <property type="entry name" value="PTS_EIIA_man-typ"/>
</dbReference>
<dbReference type="InterPro" id="IPR050499">
    <property type="entry name" value="PEP-utilizing_PTS_enzyme"/>
</dbReference>
<dbReference type="Gene3D" id="3.30.1340.10">
    <property type="entry name" value="HPr-like"/>
    <property type="match status" value="1"/>
</dbReference>
<dbReference type="AlphaFoldDB" id="A0A1M7RI24"/>
<dbReference type="SUPFAM" id="SSF47831">
    <property type="entry name" value="Enzyme I of the PEP:sugar phosphotransferase system HPr-binding (sub)domain"/>
    <property type="match status" value="1"/>
</dbReference>
<dbReference type="PROSITE" id="PS51096">
    <property type="entry name" value="PTS_EIIA_TYPE_4"/>
    <property type="match status" value="1"/>
</dbReference>
<dbReference type="GO" id="GO:0009401">
    <property type="term" value="P:phosphoenolpyruvate-dependent sugar phosphotransferase system"/>
    <property type="evidence" value="ECO:0007669"/>
    <property type="project" value="InterPro"/>
</dbReference>
<reference evidence="14 15" key="1">
    <citation type="submission" date="2016-11" db="EMBL/GenBank/DDBJ databases">
        <authorList>
            <person name="Jaros S."/>
            <person name="Januszkiewicz K."/>
            <person name="Wedrychowicz H."/>
        </authorList>
    </citation>
    <scope>NUCLEOTIDE SEQUENCE [LARGE SCALE GENOMIC DNA]</scope>
    <source>
        <strain evidence="14 15">DSM 46144</strain>
    </source>
</reference>
<dbReference type="InterPro" id="IPR008731">
    <property type="entry name" value="PTS_EIN"/>
</dbReference>
<dbReference type="SUPFAM" id="SSF51621">
    <property type="entry name" value="Phosphoenolpyruvate/pyruvate domain"/>
    <property type="match status" value="1"/>
</dbReference>
<dbReference type="PROSITE" id="PS00369">
    <property type="entry name" value="PTS_HPR_HIS"/>
    <property type="match status" value="1"/>
</dbReference>
<evidence type="ECO:0000256" key="11">
    <source>
        <dbReference type="SAM" id="MobiDB-lite"/>
    </source>
</evidence>
<comment type="similarity">
    <text evidence="3">Belongs to the PEP-utilizing enzyme family.</text>
</comment>